<evidence type="ECO:0000256" key="1">
    <source>
        <dbReference type="ARBA" id="ARBA00001974"/>
    </source>
</evidence>
<comment type="catalytic activity">
    <reaction evidence="4">
        <text>a secondary aliphatic amine + O2 + H2O = a primary amine + an aldehyde + H2O2</text>
        <dbReference type="Rhea" id="RHEA:26414"/>
        <dbReference type="ChEBI" id="CHEBI:15377"/>
        <dbReference type="ChEBI" id="CHEBI:15379"/>
        <dbReference type="ChEBI" id="CHEBI:16240"/>
        <dbReference type="ChEBI" id="CHEBI:17478"/>
        <dbReference type="ChEBI" id="CHEBI:58855"/>
        <dbReference type="ChEBI" id="CHEBI:65296"/>
        <dbReference type="EC" id="1.4.3.4"/>
    </reaction>
</comment>
<keyword evidence="9" id="KW-1185">Reference proteome</keyword>
<accession>A0A9W8NP52</accession>
<evidence type="ECO:0000313" key="8">
    <source>
        <dbReference type="EMBL" id="KAJ3580469.1"/>
    </source>
</evidence>
<dbReference type="Proteomes" id="UP001148614">
    <property type="component" value="Unassembled WGS sequence"/>
</dbReference>
<dbReference type="EMBL" id="JANPWZ010000004">
    <property type="protein sequence ID" value="KAJ3580469.1"/>
    <property type="molecule type" value="Genomic_DNA"/>
</dbReference>
<dbReference type="Gene3D" id="3.90.660.10">
    <property type="match status" value="2"/>
</dbReference>
<dbReference type="PANTHER" id="PTHR43563:SF1">
    <property type="entry name" value="AMINE OXIDASE [FLAVIN-CONTAINING] B"/>
    <property type="match status" value="1"/>
</dbReference>
<dbReference type="PANTHER" id="PTHR43563">
    <property type="entry name" value="AMINE OXIDASE"/>
    <property type="match status" value="1"/>
</dbReference>
<feature type="binding site" evidence="5">
    <location>
        <position position="396"/>
    </location>
    <ligand>
        <name>substrate</name>
    </ligand>
</feature>
<dbReference type="EC" id="1.4.3.-" evidence="6"/>
<comment type="caution">
    <text evidence="8">The sequence shown here is derived from an EMBL/GenBank/DDBJ whole genome shotgun (WGS) entry which is preliminary data.</text>
</comment>
<dbReference type="SUPFAM" id="SSF51905">
    <property type="entry name" value="FAD/NAD(P)-binding domain"/>
    <property type="match status" value="1"/>
</dbReference>
<keyword evidence="6" id="KW-0274">FAD</keyword>
<dbReference type="PRINTS" id="PR00757">
    <property type="entry name" value="AMINEOXDASEF"/>
</dbReference>
<organism evidence="8 9">
    <name type="scientific">Xylaria arbuscula</name>
    <dbReference type="NCBI Taxonomy" id="114810"/>
    <lineage>
        <taxon>Eukaryota</taxon>
        <taxon>Fungi</taxon>
        <taxon>Dikarya</taxon>
        <taxon>Ascomycota</taxon>
        <taxon>Pezizomycotina</taxon>
        <taxon>Sordariomycetes</taxon>
        <taxon>Xylariomycetidae</taxon>
        <taxon>Xylariales</taxon>
        <taxon>Xylariaceae</taxon>
        <taxon>Xylaria</taxon>
    </lineage>
</organism>
<proteinExistence type="inferred from homology"/>
<sequence length="509" mass="57195">MGHTGHYTGHTRDGHSWTPQDGLKQGQFSCVGVVSPPSHVKAPAGFTYDVLILGAGYAGLSAARDLTNAGRSVLLIEGRDRVGGRTFTIDEDSYKYEMGGTWVSHCQPYTFREMMRYKIDRDLITTRQHGHENDYYTINLPGIGRRNLSHEEAGEISAKGWNMFVDIDGAGSRKICPLPHAQLDNIMVNRKEVERWDAMSCWDRYEQIKDKLTSEESGMLLSLLLHISGGEGNLKNSSLWDMIRGHALGNHNFSDFEDVWLLYKLRIGQSGFARKIFDDTVSCGLEYIFNTHVLSVAQTHGNLTQLITRDGRRFTGRKTICTAPLSTLKSLTFSPPLSPLRQEAISEGHINFMTKTHAIVKGSGLASWNGVCYPNNILYAYGDGVLPNGDAHLVAFGADERPHFIPERDPEKIVAAFLNFHPMDVKKLVFHNWNTDPYSQAGPCFWPPGYMTKYQDELQSRHGNVFFANSDWAHGWRAFIDGALEQGFLNALDVLNELRQEDHKFPAKI</sequence>
<comment type="similarity">
    <text evidence="2 6">Belongs to the flavin monoamine oxidase family.</text>
</comment>
<dbReference type="Gene3D" id="3.50.50.60">
    <property type="entry name" value="FAD/NAD(P)-binding domain"/>
    <property type="match status" value="2"/>
</dbReference>
<evidence type="ECO:0000256" key="2">
    <source>
        <dbReference type="ARBA" id="ARBA00005995"/>
    </source>
</evidence>
<evidence type="ECO:0000256" key="4">
    <source>
        <dbReference type="ARBA" id="ARBA00048448"/>
    </source>
</evidence>
<feature type="domain" description="Amine oxidase" evidence="7">
    <location>
        <begin position="58"/>
        <end position="494"/>
    </location>
</feature>
<reference evidence="8" key="1">
    <citation type="submission" date="2022-07" db="EMBL/GenBank/DDBJ databases">
        <title>Genome Sequence of Xylaria arbuscula.</title>
        <authorList>
            <person name="Buettner E."/>
        </authorList>
    </citation>
    <scope>NUCLEOTIDE SEQUENCE</scope>
    <source>
        <strain evidence="8">VT107</strain>
    </source>
</reference>
<dbReference type="InterPro" id="IPR050703">
    <property type="entry name" value="Flavin_MAO"/>
</dbReference>
<dbReference type="Pfam" id="PF01593">
    <property type="entry name" value="Amino_oxidase"/>
    <property type="match status" value="1"/>
</dbReference>
<evidence type="ECO:0000256" key="5">
    <source>
        <dbReference type="PIRSR" id="PIRSR601613-1"/>
    </source>
</evidence>
<dbReference type="InterPro" id="IPR002937">
    <property type="entry name" value="Amino_oxidase"/>
</dbReference>
<protein>
    <recommendedName>
        <fullName evidence="6">Amine oxidase</fullName>
        <ecNumber evidence="6">1.4.3.-</ecNumber>
    </recommendedName>
</protein>
<comment type="cofactor">
    <cofactor evidence="1 6">
        <name>FAD</name>
        <dbReference type="ChEBI" id="CHEBI:57692"/>
    </cofactor>
</comment>
<gene>
    <name evidence="8" type="ORF">NPX13_g86</name>
</gene>
<evidence type="ECO:0000259" key="7">
    <source>
        <dbReference type="Pfam" id="PF01593"/>
    </source>
</evidence>
<dbReference type="InterPro" id="IPR001613">
    <property type="entry name" value="Flavin_amine_oxidase"/>
</dbReference>
<keyword evidence="3 6" id="KW-0560">Oxidoreductase</keyword>
<evidence type="ECO:0000256" key="3">
    <source>
        <dbReference type="ARBA" id="ARBA00023002"/>
    </source>
</evidence>
<keyword evidence="6" id="KW-0285">Flavoprotein</keyword>
<dbReference type="InterPro" id="IPR036188">
    <property type="entry name" value="FAD/NAD-bd_sf"/>
</dbReference>
<evidence type="ECO:0000256" key="6">
    <source>
        <dbReference type="RuleBase" id="RU362067"/>
    </source>
</evidence>
<dbReference type="GO" id="GO:0097621">
    <property type="term" value="F:monoamine oxidase activity"/>
    <property type="evidence" value="ECO:0007669"/>
    <property type="project" value="UniProtKB-EC"/>
</dbReference>
<name>A0A9W8NP52_9PEZI</name>
<feature type="binding site" evidence="5">
    <location>
        <position position="293"/>
    </location>
    <ligand>
        <name>FAD</name>
        <dbReference type="ChEBI" id="CHEBI:57692"/>
    </ligand>
</feature>
<dbReference type="AlphaFoldDB" id="A0A9W8NP52"/>
<evidence type="ECO:0000313" key="9">
    <source>
        <dbReference type="Proteomes" id="UP001148614"/>
    </source>
</evidence>